<name>A0ABU4N321_9ACTN</name>
<proteinExistence type="predicted"/>
<accession>A0ABU4N321</accession>
<organism evidence="1 2">
    <name type="scientific">Streptomyces caniscabiei</name>
    <dbReference type="NCBI Taxonomy" id="2746961"/>
    <lineage>
        <taxon>Bacteria</taxon>
        <taxon>Bacillati</taxon>
        <taxon>Actinomycetota</taxon>
        <taxon>Actinomycetes</taxon>
        <taxon>Kitasatosporales</taxon>
        <taxon>Streptomycetaceae</taxon>
        <taxon>Streptomyces</taxon>
    </lineage>
</organism>
<keyword evidence="2" id="KW-1185">Reference proteome</keyword>
<dbReference type="EMBL" id="JARAWJ010000052">
    <property type="protein sequence ID" value="MDX3043454.1"/>
    <property type="molecule type" value="Genomic_DNA"/>
</dbReference>
<comment type="caution">
    <text evidence="1">The sequence shown here is derived from an EMBL/GenBank/DDBJ whole genome shotgun (WGS) entry which is preliminary data.</text>
</comment>
<dbReference type="Proteomes" id="UP001282474">
    <property type="component" value="Unassembled WGS sequence"/>
</dbReference>
<dbReference type="RefSeq" id="WP_159041020.1">
    <property type="nucleotide sequence ID" value="NZ_JABXWF010000002.1"/>
</dbReference>
<gene>
    <name evidence="1" type="ORF">PV383_40795</name>
</gene>
<sequence length="185" mass="19752">MGLAGGAADKAGNRYADWWTALRVVELLRGLASRIRLEPPGRQGQGSSVNGARQDAMELYFEWNTSSGCALVTEIAKVKDVTRSMGAGLTPAPERVAGFFLAGLAERLAPFDRKGPFRDRFHHARNAAAERLAVDAVLSEDTVVSIPVRAGELAAHQRLVQFVDMSEALSGVAVQLELVAAGGPR</sequence>
<evidence type="ECO:0000313" key="1">
    <source>
        <dbReference type="EMBL" id="MDX3043454.1"/>
    </source>
</evidence>
<evidence type="ECO:0000313" key="2">
    <source>
        <dbReference type="Proteomes" id="UP001282474"/>
    </source>
</evidence>
<protein>
    <submittedName>
        <fullName evidence="1">Uncharacterized protein</fullName>
    </submittedName>
</protein>
<reference evidence="1 2" key="1">
    <citation type="journal article" date="2023" name="Microb. Genom.">
        <title>Mesoterricola silvestris gen. nov., sp. nov., Mesoterricola sediminis sp. nov., Geothrix oryzae sp. nov., Geothrix edaphica sp. nov., Geothrix rubra sp. nov., and Geothrix limicola sp. nov., six novel members of Acidobacteriota isolated from soils.</title>
        <authorList>
            <person name="Weisberg A.J."/>
            <person name="Pearce E."/>
            <person name="Kramer C.G."/>
            <person name="Chang J.H."/>
            <person name="Clarke C.R."/>
        </authorList>
    </citation>
    <scope>NUCLEOTIDE SEQUENCE [LARGE SCALE GENOMIC DNA]</scope>
    <source>
        <strain evidence="1 2">NE20-4-1</strain>
    </source>
</reference>